<evidence type="ECO:0000256" key="1">
    <source>
        <dbReference type="ARBA" id="ARBA00022679"/>
    </source>
</evidence>
<comment type="caution">
    <text evidence="5">The sequence shown here is derived from an EMBL/GenBank/DDBJ whole genome shotgun (WGS) entry which is preliminary data.</text>
</comment>
<dbReference type="SMART" id="SM00563">
    <property type="entry name" value="PlsC"/>
    <property type="match status" value="1"/>
</dbReference>
<dbReference type="Pfam" id="PF01553">
    <property type="entry name" value="Acyltransferase"/>
    <property type="match status" value="1"/>
</dbReference>
<dbReference type="GO" id="GO:0003841">
    <property type="term" value="F:1-acylglycerol-3-phosphate O-acyltransferase activity"/>
    <property type="evidence" value="ECO:0007669"/>
    <property type="project" value="TreeGrafter"/>
</dbReference>
<keyword evidence="6" id="KW-1185">Reference proteome</keyword>
<evidence type="ECO:0000256" key="2">
    <source>
        <dbReference type="ARBA" id="ARBA00023315"/>
    </source>
</evidence>
<feature type="compositionally biased region" description="Basic and acidic residues" evidence="3">
    <location>
        <begin position="247"/>
        <end position="257"/>
    </location>
</feature>
<dbReference type="AlphaFoldDB" id="A0A542E360"/>
<dbReference type="PANTHER" id="PTHR10434:SF55">
    <property type="entry name" value="POSSIBLE ACYLTRANSFERASE"/>
    <property type="match status" value="1"/>
</dbReference>
<evidence type="ECO:0000313" key="5">
    <source>
        <dbReference type="EMBL" id="TQJ09775.1"/>
    </source>
</evidence>
<feature type="compositionally biased region" description="Basic and acidic residues" evidence="3">
    <location>
        <begin position="222"/>
        <end position="239"/>
    </location>
</feature>
<sequence length="257" mass="28679">MEPARRRARLNPAYVVVAAIVRPFMFLFTTKRWSGWEHLPKEGGFVAAPNHISNFDPFPIAWYLFKAGCVPFFLGKESVFRIPVFGKLLLASGQVPVYRRSSRASDAYRAAVSGVKDGKCVVVYPEGTLTRDPGMWPMVGKSGAARIALESRCPLVPMAHWGAQEVIPHYRKGLHLFPRKTLHVTAGPPLDLSDLHDRPLDGATLREATERLMDAITALEAELRGEQPPTERWDPRVHGQAETGNYLRDRGTGEEQP</sequence>
<keyword evidence="2 5" id="KW-0012">Acyltransferase</keyword>
<dbReference type="SUPFAM" id="SSF69593">
    <property type="entry name" value="Glycerol-3-phosphate (1)-acyltransferase"/>
    <property type="match status" value="1"/>
</dbReference>
<dbReference type="GO" id="GO:0005886">
    <property type="term" value="C:plasma membrane"/>
    <property type="evidence" value="ECO:0007669"/>
    <property type="project" value="TreeGrafter"/>
</dbReference>
<reference evidence="5 6" key="1">
    <citation type="submission" date="2019-06" db="EMBL/GenBank/DDBJ databases">
        <title>Sequencing the genomes of 1000 actinobacteria strains.</title>
        <authorList>
            <person name="Klenk H.-P."/>
        </authorList>
    </citation>
    <scope>NUCLEOTIDE SEQUENCE [LARGE SCALE GENOMIC DNA]</scope>
    <source>
        <strain evidence="5 6">DSM 18607</strain>
    </source>
</reference>
<feature type="region of interest" description="Disordered" evidence="3">
    <location>
        <begin position="222"/>
        <end position="257"/>
    </location>
</feature>
<dbReference type="RefSeq" id="WP_246061217.1">
    <property type="nucleotide sequence ID" value="NZ_BAAAPR010000007.1"/>
</dbReference>
<proteinExistence type="predicted"/>
<dbReference type="InterPro" id="IPR002123">
    <property type="entry name" value="Plipid/glycerol_acylTrfase"/>
</dbReference>
<evidence type="ECO:0000259" key="4">
    <source>
        <dbReference type="SMART" id="SM00563"/>
    </source>
</evidence>
<dbReference type="CDD" id="cd07989">
    <property type="entry name" value="LPLAT_AGPAT-like"/>
    <property type="match status" value="1"/>
</dbReference>
<dbReference type="GO" id="GO:0006654">
    <property type="term" value="P:phosphatidic acid biosynthetic process"/>
    <property type="evidence" value="ECO:0007669"/>
    <property type="project" value="TreeGrafter"/>
</dbReference>
<organism evidence="5 6">
    <name type="scientific">Lapillicoccus jejuensis</name>
    <dbReference type="NCBI Taxonomy" id="402171"/>
    <lineage>
        <taxon>Bacteria</taxon>
        <taxon>Bacillati</taxon>
        <taxon>Actinomycetota</taxon>
        <taxon>Actinomycetes</taxon>
        <taxon>Micrococcales</taxon>
        <taxon>Intrasporangiaceae</taxon>
        <taxon>Lapillicoccus</taxon>
    </lineage>
</organism>
<evidence type="ECO:0000256" key="3">
    <source>
        <dbReference type="SAM" id="MobiDB-lite"/>
    </source>
</evidence>
<dbReference type="Proteomes" id="UP000317893">
    <property type="component" value="Unassembled WGS sequence"/>
</dbReference>
<gene>
    <name evidence="5" type="ORF">FB458_2891</name>
</gene>
<name>A0A542E360_9MICO</name>
<protein>
    <submittedName>
        <fullName evidence="5">1-acyl-sn-glycerol-3-phosphate acyltransferase</fullName>
    </submittedName>
</protein>
<dbReference type="EMBL" id="VFMN01000001">
    <property type="protein sequence ID" value="TQJ09775.1"/>
    <property type="molecule type" value="Genomic_DNA"/>
</dbReference>
<accession>A0A542E360</accession>
<dbReference type="PANTHER" id="PTHR10434">
    <property type="entry name" value="1-ACYL-SN-GLYCEROL-3-PHOSPHATE ACYLTRANSFERASE"/>
    <property type="match status" value="1"/>
</dbReference>
<evidence type="ECO:0000313" key="6">
    <source>
        <dbReference type="Proteomes" id="UP000317893"/>
    </source>
</evidence>
<keyword evidence="1 5" id="KW-0808">Transferase</keyword>
<feature type="domain" description="Phospholipid/glycerol acyltransferase" evidence="4">
    <location>
        <begin position="45"/>
        <end position="163"/>
    </location>
</feature>